<comment type="similarity">
    <text evidence="2">Belongs to the sulfatase family.</text>
</comment>
<dbReference type="InterPro" id="IPR050738">
    <property type="entry name" value="Sulfatase"/>
</dbReference>
<name>A0A9X1MRG7_9BACT</name>
<evidence type="ECO:0000256" key="1">
    <source>
        <dbReference type="ARBA" id="ARBA00001913"/>
    </source>
</evidence>
<dbReference type="RefSeq" id="WP_230222773.1">
    <property type="nucleotide sequence ID" value="NZ_JAJKFT010000010.1"/>
</dbReference>
<protein>
    <submittedName>
        <fullName evidence="9">Sulfatase-like hydrolase/transferase</fullName>
    </submittedName>
</protein>
<feature type="signal peptide" evidence="7">
    <location>
        <begin position="1"/>
        <end position="23"/>
    </location>
</feature>
<reference evidence="9" key="1">
    <citation type="submission" date="2021-11" db="EMBL/GenBank/DDBJ databases">
        <title>Genome sequence.</title>
        <authorList>
            <person name="Sun Q."/>
        </authorList>
    </citation>
    <scope>NUCLEOTIDE SEQUENCE</scope>
    <source>
        <strain evidence="9">JC732</strain>
    </source>
</reference>
<keyword evidence="4 7" id="KW-0732">Signal</keyword>
<dbReference type="GO" id="GO:0004065">
    <property type="term" value="F:arylsulfatase activity"/>
    <property type="evidence" value="ECO:0007669"/>
    <property type="project" value="TreeGrafter"/>
</dbReference>
<keyword evidence="10" id="KW-1185">Reference proteome</keyword>
<comment type="caution">
    <text evidence="9">The sequence shown here is derived from an EMBL/GenBank/DDBJ whole genome shotgun (WGS) entry which is preliminary data.</text>
</comment>
<evidence type="ECO:0000256" key="4">
    <source>
        <dbReference type="ARBA" id="ARBA00022729"/>
    </source>
</evidence>
<evidence type="ECO:0000256" key="5">
    <source>
        <dbReference type="ARBA" id="ARBA00022801"/>
    </source>
</evidence>
<dbReference type="Pfam" id="PF00884">
    <property type="entry name" value="Sulfatase"/>
    <property type="match status" value="1"/>
</dbReference>
<dbReference type="InterPro" id="IPR017850">
    <property type="entry name" value="Alkaline_phosphatase_core_sf"/>
</dbReference>
<dbReference type="EMBL" id="JAJKFT010000010">
    <property type="protein sequence ID" value="MCC9631097.1"/>
    <property type="molecule type" value="Genomic_DNA"/>
</dbReference>
<dbReference type="Proteomes" id="UP001139103">
    <property type="component" value="Unassembled WGS sequence"/>
</dbReference>
<dbReference type="SUPFAM" id="SSF53649">
    <property type="entry name" value="Alkaline phosphatase-like"/>
    <property type="match status" value="1"/>
</dbReference>
<evidence type="ECO:0000313" key="9">
    <source>
        <dbReference type="EMBL" id="MCC9631097.1"/>
    </source>
</evidence>
<proteinExistence type="inferred from homology"/>
<evidence type="ECO:0000256" key="6">
    <source>
        <dbReference type="ARBA" id="ARBA00022837"/>
    </source>
</evidence>
<gene>
    <name evidence="9" type="ORF">LOC68_22120</name>
</gene>
<accession>A0A9X1MRG7</accession>
<dbReference type="PANTHER" id="PTHR42693:SF42">
    <property type="entry name" value="ARYLSULFATASE G"/>
    <property type="match status" value="1"/>
</dbReference>
<evidence type="ECO:0000256" key="3">
    <source>
        <dbReference type="ARBA" id="ARBA00022723"/>
    </source>
</evidence>
<sequence length="476" mass="54311">MLRSGSIALLLALWALPAISAAADPNGAKPNFLLILTDDQSYEAVGYRGMTQVQTPHLDQLAKRSLSFTHAYNQGSWSPAVCFASRLMLNTGRFVWHAEPHFQTAEKERQAGRFWSESMKRAGYDTYMTGKWHLRANAQKAFDHVGTLTLPLHTPEQYNRPLSEDDVTWQPWDRKYEGYWKGGKHASEIVGDEAVEFLHQAAQREQPFFMYVAFNAPHDPRQSPKRYVDMYPRDQIEVPANYLPEYPEKDLIGLDDQRRDERLAPFPRTRLAVQTHRQEYFAIITHMDEQIGKILQALRESGKEENTYVFFTSDHGLAVGHHGLMGKQNMYDHSSRVPLLMAGPSVEPGTNDAAVYLQDILPTTLELAGIAKPEYVEFQSLTPLIWGGETQSYDAIYNGYLDLQRSITQDGFKLIMYPPAGVVKLFDLRRDPLEMNNLAADPLQAVRRKDLYQAFRKWQQKTGDSLVMPESIVSQI</sequence>
<dbReference type="CDD" id="cd16155">
    <property type="entry name" value="sulfatase_like"/>
    <property type="match status" value="1"/>
</dbReference>
<evidence type="ECO:0000256" key="2">
    <source>
        <dbReference type="ARBA" id="ARBA00008779"/>
    </source>
</evidence>
<dbReference type="AlphaFoldDB" id="A0A9X1MRG7"/>
<dbReference type="Gene3D" id="3.40.720.10">
    <property type="entry name" value="Alkaline Phosphatase, subunit A"/>
    <property type="match status" value="1"/>
</dbReference>
<organism evidence="9 10">
    <name type="scientific">Blastopirellula sediminis</name>
    <dbReference type="NCBI Taxonomy" id="2894196"/>
    <lineage>
        <taxon>Bacteria</taxon>
        <taxon>Pseudomonadati</taxon>
        <taxon>Planctomycetota</taxon>
        <taxon>Planctomycetia</taxon>
        <taxon>Pirellulales</taxon>
        <taxon>Pirellulaceae</taxon>
        <taxon>Blastopirellula</taxon>
    </lineage>
</organism>
<keyword evidence="3" id="KW-0479">Metal-binding</keyword>
<evidence type="ECO:0000313" key="10">
    <source>
        <dbReference type="Proteomes" id="UP001139103"/>
    </source>
</evidence>
<feature type="domain" description="Sulfatase N-terminal" evidence="8">
    <location>
        <begin position="30"/>
        <end position="370"/>
    </location>
</feature>
<dbReference type="GO" id="GO:0046872">
    <property type="term" value="F:metal ion binding"/>
    <property type="evidence" value="ECO:0007669"/>
    <property type="project" value="UniProtKB-KW"/>
</dbReference>
<evidence type="ECO:0000256" key="7">
    <source>
        <dbReference type="SAM" id="SignalP"/>
    </source>
</evidence>
<feature type="chain" id="PRO_5040784733" evidence="7">
    <location>
        <begin position="24"/>
        <end position="476"/>
    </location>
</feature>
<keyword evidence="6" id="KW-0106">Calcium</keyword>
<keyword evidence="5 9" id="KW-0378">Hydrolase</keyword>
<dbReference type="PANTHER" id="PTHR42693">
    <property type="entry name" value="ARYLSULFATASE FAMILY MEMBER"/>
    <property type="match status" value="1"/>
</dbReference>
<comment type="cofactor">
    <cofactor evidence="1">
        <name>Ca(2+)</name>
        <dbReference type="ChEBI" id="CHEBI:29108"/>
    </cofactor>
</comment>
<dbReference type="InterPro" id="IPR000917">
    <property type="entry name" value="Sulfatase_N"/>
</dbReference>
<evidence type="ECO:0000259" key="8">
    <source>
        <dbReference type="Pfam" id="PF00884"/>
    </source>
</evidence>